<comment type="caution">
    <text evidence="2">The sequence shown here is derived from an EMBL/GenBank/DDBJ whole genome shotgun (WGS) entry which is preliminary data.</text>
</comment>
<dbReference type="InterPro" id="IPR036388">
    <property type="entry name" value="WH-like_DNA-bd_sf"/>
</dbReference>
<organism evidence="2 3">
    <name type="scientific">Saccharopolyspora mangrovi</name>
    <dbReference type="NCBI Taxonomy" id="3082379"/>
    <lineage>
        <taxon>Bacteria</taxon>
        <taxon>Bacillati</taxon>
        <taxon>Actinomycetota</taxon>
        <taxon>Actinomycetes</taxon>
        <taxon>Pseudonocardiales</taxon>
        <taxon>Pseudonocardiaceae</taxon>
        <taxon>Saccharopolyspora</taxon>
    </lineage>
</organism>
<dbReference type="SUPFAM" id="SSF46955">
    <property type="entry name" value="Putative DNA-binding domain"/>
    <property type="match status" value="1"/>
</dbReference>
<dbReference type="InterPro" id="IPR041657">
    <property type="entry name" value="HTH_17"/>
</dbReference>
<protein>
    <submittedName>
        <fullName evidence="2">Helix-turn-helix domain-containing protein</fullName>
    </submittedName>
</protein>
<gene>
    <name evidence="2" type="ORF">R4I43_08150</name>
</gene>
<sequence>MSDYLTTEELAALTRTSRKTVLRWRHIGFGPRGFRIGNRVLYARSEVDAWLKELEEAGE</sequence>
<dbReference type="Proteomes" id="UP001327093">
    <property type="component" value="Unassembled WGS sequence"/>
</dbReference>
<dbReference type="RefSeq" id="WP_324264927.1">
    <property type="nucleotide sequence ID" value="NZ_JAWLNX010000004.1"/>
</dbReference>
<feature type="domain" description="Helix-turn-helix" evidence="1">
    <location>
        <begin position="4"/>
        <end position="53"/>
    </location>
</feature>
<evidence type="ECO:0000313" key="3">
    <source>
        <dbReference type="Proteomes" id="UP001327093"/>
    </source>
</evidence>
<evidence type="ECO:0000313" key="2">
    <source>
        <dbReference type="EMBL" id="MEB3367376.1"/>
    </source>
</evidence>
<name>A0ABU6A785_9PSEU</name>
<dbReference type="NCBIfam" id="TIGR01764">
    <property type="entry name" value="excise"/>
    <property type="match status" value="1"/>
</dbReference>
<proteinExistence type="predicted"/>
<dbReference type="EMBL" id="JAWLNX010000004">
    <property type="protein sequence ID" value="MEB3367376.1"/>
    <property type="molecule type" value="Genomic_DNA"/>
</dbReference>
<dbReference type="Pfam" id="PF12728">
    <property type="entry name" value="HTH_17"/>
    <property type="match status" value="1"/>
</dbReference>
<reference evidence="2 3" key="1">
    <citation type="submission" date="2023-10" db="EMBL/GenBank/DDBJ databases">
        <title>Saccharopolyspora sp. nov., isolated from mangrove soil.</title>
        <authorList>
            <person name="Lu Y."/>
            <person name="Liu W."/>
        </authorList>
    </citation>
    <scope>NUCLEOTIDE SEQUENCE [LARGE SCALE GENOMIC DNA]</scope>
    <source>
        <strain evidence="2 3">S2-29</strain>
    </source>
</reference>
<dbReference type="InterPro" id="IPR010093">
    <property type="entry name" value="SinI_DNA-bd"/>
</dbReference>
<evidence type="ECO:0000259" key="1">
    <source>
        <dbReference type="Pfam" id="PF12728"/>
    </source>
</evidence>
<keyword evidence="3" id="KW-1185">Reference proteome</keyword>
<accession>A0ABU6A785</accession>
<dbReference type="InterPro" id="IPR009061">
    <property type="entry name" value="DNA-bd_dom_put_sf"/>
</dbReference>
<dbReference type="Gene3D" id="1.10.10.10">
    <property type="entry name" value="Winged helix-like DNA-binding domain superfamily/Winged helix DNA-binding domain"/>
    <property type="match status" value="1"/>
</dbReference>